<evidence type="ECO:0000259" key="1">
    <source>
        <dbReference type="PROSITE" id="PS51186"/>
    </source>
</evidence>
<dbReference type="Gene3D" id="3.40.630.30">
    <property type="match status" value="1"/>
</dbReference>
<dbReference type="Proteomes" id="UP000245362">
    <property type="component" value="Unassembled WGS sequence"/>
</dbReference>
<dbReference type="EMBL" id="QFWT01000001">
    <property type="protein sequence ID" value="PWI34776.1"/>
    <property type="molecule type" value="Genomic_DNA"/>
</dbReference>
<feature type="domain" description="N-acetyltransferase" evidence="1">
    <location>
        <begin position="2"/>
        <end position="155"/>
    </location>
</feature>
<accession>A0A2U3BDA5</accession>
<dbReference type="InterPro" id="IPR000182">
    <property type="entry name" value="GNAT_dom"/>
</dbReference>
<gene>
    <name evidence="2" type="ORF">DI392_00380</name>
</gene>
<comment type="caution">
    <text evidence="2">The sequence shown here is derived from an EMBL/GenBank/DDBJ whole genome shotgun (WGS) entry which is preliminary data.</text>
</comment>
<dbReference type="AlphaFoldDB" id="A0A2U3BDA5"/>
<protein>
    <recommendedName>
        <fullName evidence="1">N-acetyltransferase domain-containing protein</fullName>
    </recommendedName>
</protein>
<sequence>MLTFRKAKLKDYSSLLNLQVTKEQLEFISSFGDLWENRTADIEFFVINNGKEVVGFFLLDKSYSHRYTFSQKHEIGLKNFVIDKQYQRKGYAVSVIKRLFNYIYNAYPDCKSLCAIVNKKNNAAYQCLLKAGFSDSGVQYHGDQYGPEYILRKRV</sequence>
<dbReference type="OrthoDB" id="8304386at2"/>
<dbReference type="GO" id="GO:0016747">
    <property type="term" value="F:acyltransferase activity, transferring groups other than amino-acyl groups"/>
    <property type="evidence" value="ECO:0007669"/>
    <property type="project" value="InterPro"/>
</dbReference>
<keyword evidence="3" id="KW-1185">Reference proteome</keyword>
<dbReference type="PROSITE" id="PS51186">
    <property type="entry name" value="GNAT"/>
    <property type="match status" value="1"/>
</dbReference>
<dbReference type="InterPro" id="IPR016181">
    <property type="entry name" value="Acyl_CoA_acyltransferase"/>
</dbReference>
<evidence type="ECO:0000313" key="2">
    <source>
        <dbReference type="EMBL" id="PWI34776.1"/>
    </source>
</evidence>
<organism evidence="2 3">
    <name type="scientific">Vibrio albus</name>
    <dbReference type="NCBI Taxonomy" id="2200953"/>
    <lineage>
        <taxon>Bacteria</taxon>
        <taxon>Pseudomonadati</taxon>
        <taxon>Pseudomonadota</taxon>
        <taxon>Gammaproteobacteria</taxon>
        <taxon>Vibrionales</taxon>
        <taxon>Vibrionaceae</taxon>
        <taxon>Vibrio</taxon>
    </lineage>
</organism>
<proteinExistence type="predicted"/>
<name>A0A2U3BDA5_9VIBR</name>
<dbReference type="Pfam" id="PF00583">
    <property type="entry name" value="Acetyltransf_1"/>
    <property type="match status" value="1"/>
</dbReference>
<dbReference type="SUPFAM" id="SSF55729">
    <property type="entry name" value="Acyl-CoA N-acyltransferases (Nat)"/>
    <property type="match status" value="1"/>
</dbReference>
<evidence type="ECO:0000313" key="3">
    <source>
        <dbReference type="Proteomes" id="UP000245362"/>
    </source>
</evidence>
<reference evidence="2 3" key="1">
    <citation type="submission" date="2018-05" db="EMBL/GenBank/DDBJ databases">
        <title>Vibrio limimaris sp. nov., isolated from marine sediment.</title>
        <authorList>
            <person name="Li C.-M."/>
        </authorList>
    </citation>
    <scope>NUCLEOTIDE SEQUENCE [LARGE SCALE GENOMIC DNA]</scope>
    <source>
        <strain evidence="2 3">E4404</strain>
    </source>
</reference>
<dbReference type="CDD" id="cd04301">
    <property type="entry name" value="NAT_SF"/>
    <property type="match status" value="1"/>
</dbReference>